<evidence type="ECO:0000313" key="1">
    <source>
        <dbReference type="EMBL" id="MDQ0102353.1"/>
    </source>
</evidence>
<gene>
    <name evidence="1" type="ORF">J2T10_001999</name>
</gene>
<evidence type="ECO:0008006" key="3">
    <source>
        <dbReference type="Google" id="ProtNLM"/>
    </source>
</evidence>
<dbReference type="EMBL" id="JAUSSW010000004">
    <property type="protein sequence ID" value="MDQ0102353.1"/>
    <property type="molecule type" value="Genomic_DNA"/>
</dbReference>
<name>A0ABT9TL19_PAENI</name>
<dbReference type="Proteomes" id="UP001244563">
    <property type="component" value="Unassembled WGS sequence"/>
</dbReference>
<evidence type="ECO:0000313" key="2">
    <source>
        <dbReference type="Proteomes" id="UP001244563"/>
    </source>
</evidence>
<sequence>MPTFQTIQQEADDRNLIRKIQRAVGFLAPTSVELPDSIFSGAGTLIDLKALGYLPLGMVTPDGYEFGRDVSEESVSALGYAGPQRTDVTEVARSITVTGIETGRKHIQELIYGTDLTATTQDQTTGEIVFDEPDLPVGKEYRFIVLGSDGPADNNWILGNGYGLVKLGNSDSQKWGSADPVSNALTFNVFTDDEIGTPVRHYMGGTGALKAKTTLGFTAGTP</sequence>
<dbReference type="RefSeq" id="WP_306878012.1">
    <property type="nucleotide sequence ID" value="NZ_JAUSSW010000004.1"/>
</dbReference>
<accession>A0ABT9TL19</accession>
<comment type="caution">
    <text evidence="1">The sequence shown here is derived from an EMBL/GenBank/DDBJ whole genome shotgun (WGS) entry which is preliminary data.</text>
</comment>
<reference evidence="1 2" key="1">
    <citation type="submission" date="2023-07" db="EMBL/GenBank/DDBJ databases">
        <title>Sorghum-associated microbial communities from plants grown in Nebraska, USA.</title>
        <authorList>
            <person name="Schachtman D."/>
        </authorList>
    </citation>
    <scope>NUCLEOTIDE SEQUENCE [LARGE SCALE GENOMIC DNA]</scope>
    <source>
        <strain evidence="1 2">CC523</strain>
    </source>
</reference>
<protein>
    <recommendedName>
        <fullName evidence="3">Major tail protein</fullName>
    </recommendedName>
</protein>
<proteinExistence type="predicted"/>
<organism evidence="1 2">
    <name type="scientific">Paenarthrobacter nicotinovorans</name>
    <name type="common">Arthrobacter nicotinovorans</name>
    <dbReference type="NCBI Taxonomy" id="29320"/>
    <lineage>
        <taxon>Bacteria</taxon>
        <taxon>Bacillati</taxon>
        <taxon>Actinomycetota</taxon>
        <taxon>Actinomycetes</taxon>
        <taxon>Micrococcales</taxon>
        <taxon>Micrococcaceae</taxon>
        <taxon>Paenarthrobacter</taxon>
    </lineage>
</organism>
<keyword evidence="2" id="KW-1185">Reference proteome</keyword>